<organism evidence="1 2">
    <name type="scientific">Paenibacillus dokdonensis</name>
    <dbReference type="NCBI Taxonomy" id="2567944"/>
    <lineage>
        <taxon>Bacteria</taxon>
        <taxon>Bacillati</taxon>
        <taxon>Bacillota</taxon>
        <taxon>Bacilli</taxon>
        <taxon>Bacillales</taxon>
        <taxon>Paenibacillaceae</taxon>
        <taxon>Paenibacillus</taxon>
    </lineage>
</organism>
<gene>
    <name evidence="1" type="ORF">P4H66_00035</name>
</gene>
<dbReference type="RefSeq" id="WP_326084639.1">
    <property type="nucleotide sequence ID" value="NZ_JARLKZ010000001.1"/>
</dbReference>
<accession>A0ABU6GFL9</accession>
<name>A0ABU6GFL9_9BACL</name>
<proteinExistence type="predicted"/>
<comment type="caution">
    <text evidence="1">The sequence shown here is derived from an EMBL/GenBank/DDBJ whole genome shotgun (WGS) entry which is preliminary data.</text>
</comment>
<reference evidence="1 2" key="1">
    <citation type="submission" date="2023-03" db="EMBL/GenBank/DDBJ databases">
        <title>Bacillus Genome Sequencing.</title>
        <authorList>
            <person name="Dunlap C."/>
        </authorList>
    </citation>
    <scope>NUCLEOTIDE SEQUENCE [LARGE SCALE GENOMIC DNA]</scope>
    <source>
        <strain evidence="1 2">BD-525</strain>
    </source>
</reference>
<evidence type="ECO:0000313" key="1">
    <source>
        <dbReference type="EMBL" id="MEC0238258.1"/>
    </source>
</evidence>
<dbReference type="EMBL" id="JARLKZ010000001">
    <property type="protein sequence ID" value="MEC0238258.1"/>
    <property type="molecule type" value="Genomic_DNA"/>
</dbReference>
<sequence length="44" mass="5092">MKTADNMAWIQSLLNILRSDDFRKELQAIAGYDLSRTGEILYET</sequence>
<keyword evidence="2" id="KW-1185">Reference proteome</keyword>
<dbReference type="Proteomes" id="UP001344632">
    <property type="component" value="Unassembled WGS sequence"/>
</dbReference>
<protein>
    <submittedName>
        <fullName evidence="1">Uncharacterized protein</fullName>
    </submittedName>
</protein>
<evidence type="ECO:0000313" key="2">
    <source>
        <dbReference type="Proteomes" id="UP001344632"/>
    </source>
</evidence>